<dbReference type="InterPro" id="IPR036890">
    <property type="entry name" value="HATPase_C_sf"/>
</dbReference>
<dbReference type="Gene3D" id="3.30.565.10">
    <property type="entry name" value="Histidine kinase-like ATPase, C-terminal domain"/>
    <property type="match status" value="1"/>
</dbReference>
<dbReference type="Pfam" id="PF13581">
    <property type="entry name" value="HATPase_c_2"/>
    <property type="match status" value="1"/>
</dbReference>
<organism evidence="2 3">
    <name type="scientific">Thomasclavelia spiroformis</name>
    <dbReference type="NCBI Taxonomy" id="29348"/>
    <lineage>
        <taxon>Bacteria</taxon>
        <taxon>Bacillati</taxon>
        <taxon>Bacillota</taxon>
        <taxon>Erysipelotrichia</taxon>
        <taxon>Erysipelotrichales</taxon>
        <taxon>Coprobacillaceae</taxon>
        <taxon>Thomasclavelia</taxon>
    </lineage>
</organism>
<dbReference type="SUPFAM" id="SSF55874">
    <property type="entry name" value="ATPase domain of HSP90 chaperone/DNA topoisomerase II/histidine kinase"/>
    <property type="match status" value="1"/>
</dbReference>
<dbReference type="Proteomes" id="UP000749320">
    <property type="component" value="Unassembled WGS sequence"/>
</dbReference>
<reference evidence="2" key="2">
    <citation type="submission" date="2021-09" db="EMBL/GenBank/DDBJ databases">
        <authorList>
            <person name="Gilroy R."/>
        </authorList>
    </citation>
    <scope>NUCLEOTIDE SEQUENCE</scope>
    <source>
        <strain evidence="2">CHK193-16274</strain>
    </source>
</reference>
<proteinExistence type="predicted"/>
<evidence type="ECO:0000313" key="2">
    <source>
        <dbReference type="EMBL" id="HJF40005.1"/>
    </source>
</evidence>
<keyword evidence="2" id="KW-0067">ATP-binding</keyword>
<comment type="caution">
    <text evidence="2">The sequence shown here is derived from an EMBL/GenBank/DDBJ whole genome shotgun (WGS) entry which is preliminary data.</text>
</comment>
<evidence type="ECO:0000313" key="3">
    <source>
        <dbReference type="Proteomes" id="UP000749320"/>
    </source>
</evidence>
<dbReference type="GO" id="GO:0005524">
    <property type="term" value="F:ATP binding"/>
    <property type="evidence" value="ECO:0007669"/>
    <property type="project" value="UniProtKB-KW"/>
</dbReference>
<gene>
    <name evidence="2" type="ORF">K8V91_03695</name>
</gene>
<protein>
    <submittedName>
        <fullName evidence="2">ATP-binding protein</fullName>
    </submittedName>
</protein>
<name>A0A921GB36_9FIRM</name>
<dbReference type="InterPro" id="IPR003594">
    <property type="entry name" value="HATPase_dom"/>
</dbReference>
<sequence>MIKKTYQVEKDNYQDAGKASSDIKKTLKALQIDRKILKAVAIASYEAEINIAIHSNGGTVTFEIDDEGIVYLSFDDIGPGIEDLELALTPGYSTASLKARELGFGAGMGLYNMKSVASSFKITSSKEGTHIKMTFK</sequence>
<reference evidence="2" key="1">
    <citation type="journal article" date="2021" name="PeerJ">
        <title>Extensive microbial diversity within the chicken gut microbiome revealed by metagenomics and culture.</title>
        <authorList>
            <person name="Gilroy R."/>
            <person name="Ravi A."/>
            <person name="Getino M."/>
            <person name="Pursley I."/>
            <person name="Horton D.L."/>
            <person name="Alikhan N.F."/>
            <person name="Baker D."/>
            <person name="Gharbi K."/>
            <person name="Hall N."/>
            <person name="Watson M."/>
            <person name="Adriaenssens E.M."/>
            <person name="Foster-Nyarko E."/>
            <person name="Jarju S."/>
            <person name="Secka A."/>
            <person name="Antonio M."/>
            <person name="Oren A."/>
            <person name="Chaudhuri R.R."/>
            <person name="La Ragione R."/>
            <person name="Hildebrand F."/>
            <person name="Pallen M.J."/>
        </authorList>
    </citation>
    <scope>NUCLEOTIDE SEQUENCE</scope>
    <source>
        <strain evidence="2">CHK193-16274</strain>
    </source>
</reference>
<dbReference type="EMBL" id="DYWV01000124">
    <property type="protein sequence ID" value="HJF40005.1"/>
    <property type="molecule type" value="Genomic_DNA"/>
</dbReference>
<keyword evidence="2" id="KW-0547">Nucleotide-binding</keyword>
<feature type="domain" description="Histidine kinase/HSP90-like ATPase" evidence="1">
    <location>
        <begin position="19"/>
        <end position="135"/>
    </location>
</feature>
<accession>A0A921GB36</accession>
<dbReference type="AlphaFoldDB" id="A0A921GB36"/>
<evidence type="ECO:0000259" key="1">
    <source>
        <dbReference type="Pfam" id="PF13581"/>
    </source>
</evidence>